<comment type="caution">
    <text evidence="1">The sequence shown here is derived from an EMBL/GenBank/DDBJ whole genome shotgun (WGS) entry which is preliminary data.</text>
</comment>
<proteinExistence type="predicted"/>
<evidence type="ECO:0000313" key="2">
    <source>
        <dbReference type="Proteomes" id="UP000245618"/>
    </source>
</evidence>
<gene>
    <name evidence="1" type="ORF">DB891_17245</name>
</gene>
<dbReference type="EMBL" id="QCZH01000043">
    <property type="protein sequence ID" value="PWA05148.1"/>
    <property type="molecule type" value="Genomic_DNA"/>
</dbReference>
<reference evidence="1 2" key="1">
    <citation type="submission" date="2018-04" db="EMBL/GenBank/DDBJ databases">
        <title>Flavobacterium sp. nov., isolated from glacier ice.</title>
        <authorList>
            <person name="Liu Q."/>
            <person name="Xin Y.-H."/>
        </authorList>
    </citation>
    <scope>NUCLEOTIDE SEQUENCE [LARGE SCALE GENOMIC DNA]</scope>
    <source>
        <strain evidence="1 2">LB2P30</strain>
    </source>
</reference>
<dbReference type="AlphaFoldDB" id="A0A2U1JJU3"/>
<keyword evidence="2" id="KW-1185">Reference proteome</keyword>
<dbReference type="Proteomes" id="UP000245618">
    <property type="component" value="Unassembled WGS sequence"/>
</dbReference>
<name>A0A2U1JJU3_9FLAO</name>
<sequence>MKTANLKFSDKEIDEMIKFEIESGNPFSEYSSYKSYKSTGQKKVNKKEEAIRLGDLLQKQLEENSFPF</sequence>
<protein>
    <submittedName>
        <fullName evidence="1">Uncharacterized protein</fullName>
    </submittedName>
</protein>
<organism evidence="1 2">
    <name type="scientific">Flavobacterium laiguense</name>
    <dbReference type="NCBI Taxonomy" id="2169409"/>
    <lineage>
        <taxon>Bacteria</taxon>
        <taxon>Pseudomonadati</taxon>
        <taxon>Bacteroidota</taxon>
        <taxon>Flavobacteriia</taxon>
        <taxon>Flavobacteriales</taxon>
        <taxon>Flavobacteriaceae</taxon>
        <taxon>Flavobacterium</taxon>
    </lineage>
</organism>
<dbReference type="RefSeq" id="WP_116764814.1">
    <property type="nucleotide sequence ID" value="NZ_QCZH01000043.1"/>
</dbReference>
<evidence type="ECO:0000313" key="1">
    <source>
        <dbReference type="EMBL" id="PWA05148.1"/>
    </source>
</evidence>
<accession>A0A2U1JJU3</accession>